<name>A0A418Y5U0_9BURK</name>
<dbReference type="PANTHER" id="PTHR44757">
    <property type="entry name" value="DIGUANYLATE CYCLASE DGCP"/>
    <property type="match status" value="1"/>
</dbReference>
<feature type="domain" description="PAS" evidence="7">
    <location>
        <begin position="512"/>
        <end position="565"/>
    </location>
</feature>
<dbReference type="NCBIfam" id="TIGR00254">
    <property type="entry name" value="GGDEF"/>
    <property type="match status" value="1"/>
</dbReference>
<comment type="caution">
    <text evidence="10">The sequence shown here is derived from an EMBL/GenBank/DDBJ whole genome shotgun (WGS) entry which is preliminary data.</text>
</comment>
<evidence type="ECO:0000259" key="7">
    <source>
        <dbReference type="PROSITE" id="PS50112"/>
    </source>
</evidence>
<dbReference type="NCBIfam" id="TIGR00229">
    <property type="entry name" value="sensory_box"/>
    <property type="match status" value="1"/>
</dbReference>
<organism evidence="10 11">
    <name type="scientific">Massilia cavernae</name>
    <dbReference type="NCBI Taxonomy" id="2320864"/>
    <lineage>
        <taxon>Bacteria</taxon>
        <taxon>Pseudomonadati</taxon>
        <taxon>Pseudomonadota</taxon>
        <taxon>Betaproteobacteria</taxon>
        <taxon>Burkholderiales</taxon>
        <taxon>Oxalobacteraceae</taxon>
        <taxon>Telluria group</taxon>
        <taxon>Massilia</taxon>
    </lineage>
</organism>
<keyword evidence="11" id="KW-1185">Reference proteome</keyword>
<dbReference type="SUPFAM" id="SSF55785">
    <property type="entry name" value="PYP-like sensor domain (PAS domain)"/>
    <property type="match status" value="1"/>
</dbReference>
<evidence type="ECO:0000259" key="8">
    <source>
        <dbReference type="PROSITE" id="PS50839"/>
    </source>
</evidence>
<dbReference type="InterPro" id="IPR035965">
    <property type="entry name" value="PAS-like_dom_sf"/>
</dbReference>
<evidence type="ECO:0000313" key="10">
    <source>
        <dbReference type="EMBL" id="RJG22512.1"/>
    </source>
</evidence>
<dbReference type="InterPro" id="IPR007895">
    <property type="entry name" value="MASE1"/>
</dbReference>
<dbReference type="PROSITE" id="PS50112">
    <property type="entry name" value="PAS"/>
    <property type="match status" value="1"/>
</dbReference>
<dbReference type="SMART" id="SM00091">
    <property type="entry name" value="PAS"/>
    <property type="match status" value="1"/>
</dbReference>
<evidence type="ECO:0000313" key="11">
    <source>
        <dbReference type="Proteomes" id="UP000284006"/>
    </source>
</evidence>
<feature type="non-terminal residue" evidence="10">
    <location>
        <position position="804"/>
    </location>
</feature>
<dbReference type="SUPFAM" id="SSF55073">
    <property type="entry name" value="Nucleotide cyclase"/>
    <property type="match status" value="1"/>
</dbReference>
<dbReference type="GO" id="GO:0005886">
    <property type="term" value="C:plasma membrane"/>
    <property type="evidence" value="ECO:0007669"/>
    <property type="project" value="UniProtKB-SubCell"/>
</dbReference>
<feature type="transmembrane region" description="Helical" evidence="6">
    <location>
        <begin position="111"/>
        <end position="133"/>
    </location>
</feature>
<dbReference type="InterPro" id="IPR000014">
    <property type="entry name" value="PAS"/>
</dbReference>
<dbReference type="EMBL" id="QYUP01000058">
    <property type="protein sequence ID" value="RJG22512.1"/>
    <property type="molecule type" value="Genomic_DNA"/>
</dbReference>
<dbReference type="Pfam" id="PF03924">
    <property type="entry name" value="CHASE"/>
    <property type="match status" value="1"/>
</dbReference>
<dbReference type="Gene3D" id="3.30.70.270">
    <property type="match status" value="1"/>
</dbReference>
<dbReference type="GO" id="GO:0007165">
    <property type="term" value="P:signal transduction"/>
    <property type="evidence" value="ECO:0007669"/>
    <property type="project" value="UniProtKB-ARBA"/>
</dbReference>
<dbReference type="FunFam" id="3.30.70.270:FF:000001">
    <property type="entry name" value="Diguanylate cyclase domain protein"/>
    <property type="match status" value="1"/>
</dbReference>
<dbReference type="PROSITE" id="PS50887">
    <property type="entry name" value="GGDEF"/>
    <property type="match status" value="1"/>
</dbReference>
<keyword evidence="2" id="KW-1003">Cell membrane</keyword>
<protein>
    <submittedName>
        <fullName evidence="10">Diguanylate cyclase</fullName>
    </submittedName>
</protein>
<evidence type="ECO:0000256" key="1">
    <source>
        <dbReference type="ARBA" id="ARBA00004651"/>
    </source>
</evidence>
<evidence type="ECO:0000259" key="9">
    <source>
        <dbReference type="PROSITE" id="PS50887"/>
    </source>
</evidence>
<feature type="transmembrane region" description="Helical" evidence="6">
    <location>
        <begin position="72"/>
        <end position="91"/>
    </location>
</feature>
<gene>
    <name evidence="10" type="ORF">D3872_05265</name>
</gene>
<dbReference type="InterPro" id="IPR029787">
    <property type="entry name" value="Nucleotide_cyclase"/>
</dbReference>
<dbReference type="InterPro" id="IPR052155">
    <property type="entry name" value="Biofilm_reg_signaling"/>
</dbReference>
<dbReference type="InterPro" id="IPR042240">
    <property type="entry name" value="CHASE_sf"/>
</dbReference>
<dbReference type="AlphaFoldDB" id="A0A418Y5U0"/>
<keyword evidence="3 6" id="KW-0812">Transmembrane</keyword>
<dbReference type="PANTHER" id="PTHR44757:SF2">
    <property type="entry name" value="BIOFILM ARCHITECTURE MAINTENANCE PROTEIN MBAA"/>
    <property type="match status" value="1"/>
</dbReference>
<evidence type="ECO:0000256" key="2">
    <source>
        <dbReference type="ARBA" id="ARBA00022475"/>
    </source>
</evidence>
<dbReference type="Pfam" id="PF00990">
    <property type="entry name" value="GGDEF"/>
    <property type="match status" value="1"/>
</dbReference>
<feature type="transmembrane region" description="Helical" evidence="6">
    <location>
        <begin position="145"/>
        <end position="167"/>
    </location>
</feature>
<dbReference type="SMART" id="SM00267">
    <property type="entry name" value="GGDEF"/>
    <property type="match status" value="1"/>
</dbReference>
<proteinExistence type="predicted"/>
<keyword evidence="5 6" id="KW-0472">Membrane</keyword>
<dbReference type="PROSITE" id="PS50839">
    <property type="entry name" value="CHASE"/>
    <property type="match status" value="1"/>
</dbReference>
<feature type="transmembrane region" description="Helical" evidence="6">
    <location>
        <begin position="179"/>
        <end position="196"/>
    </location>
</feature>
<dbReference type="InterPro" id="IPR043128">
    <property type="entry name" value="Rev_trsase/Diguanyl_cyclase"/>
</dbReference>
<dbReference type="SMART" id="SM01079">
    <property type="entry name" value="CHASE"/>
    <property type="match status" value="1"/>
</dbReference>
<comment type="subcellular location">
    <subcellularLocation>
        <location evidence="1">Cell membrane</location>
        <topology evidence="1">Multi-pass membrane protein</topology>
    </subcellularLocation>
</comment>
<keyword evidence="4 6" id="KW-1133">Transmembrane helix</keyword>
<evidence type="ECO:0000256" key="4">
    <source>
        <dbReference type="ARBA" id="ARBA00022989"/>
    </source>
</evidence>
<dbReference type="InterPro" id="IPR006189">
    <property type="entry name" value="CHASE_dom"/>
</dbReference>
<dbReference type="Pfam" id="PF05231">
    <property type="entry name" value="MASE1"/>
    <property type="match status" value="1"/>
</dbReference>
<dbReference type="Pfam" id="PF13426">
    <property type="entry name" value="PAS_9"/>
    <property type="match status" value="1"/>
</dbReference>
<dbReference type="CDD" id="cd01949">
    <property type="entry name" value="GGDEF"/>
    <property type="match status" value="1"/>
</dbReference>
<dbReference type="CDD" id="cd00130">
    <property type="entry name" value="PAS"/>
    <property type="match status" value="1"/>
</dbReference>
<dbReference type="Gene3D" id="3.30.450.20">
    <property type="entry name" value="PAS domain"/>
    <property type="match status" value="1"/>
</dbReference>
<accession>A0A418Y5U0</accession>
<dbReference type="GO" id="GO:0003824">
    <property type="term" value="F:catalytic activity"/>
    <property type="evidence" value="ECO:0007669"/>
    <property type="project" value="UniProtKB-ARBA"/>
</dbReference>
<evidence type="ECO:0000256" key="3">
    <source>
        <dbReference type="ARBA" id="ARBA00022692"/>
    </source>
</evidence>
<feature type="domain" description="CHASE" evidence="8">
    <location>
        <begin position="243"/>
        <end position="404"/>
    </location>
</feature>
<evidence type="ECO:0000256" key="6">
    <source>
        <dbReference type="SAM" id="Phobius"/>
    </source>
</evidence>
<sequence>MWFAAAYLGAGWLGLLLALPPGYASPLSPAAGIALAVLATYGWRLLPGLAVAAVLLGLPLDYIGAPPIGPPGLLPAALLGVAAVVQAWVGAALFRRHIDPALASGRDVMHFLLMVPLVCCLRASLSLSALAYLDVVDVGAVWASWLIWWVGDTAGVLVAAPLTWVVAGEPRGLWRRRRALVAVPLMMAGGAFIGIYRQSLEWEQAQQLQTFNLKAQEVGQLMQSALSEHERFISGVALALDTSGGAYAPRGFSGVARGYLRQRPELLAMSWLPRVTDAERPTLESWAGSYHRNRYFIADVDSEGIRHPAPRRPVYYPLLLVEPETGRLLMGRDFMSEPRRAQALNQALATGRPAASAPVARYSGPETAIHLLQVVRNARAGSRPAGLLDLTLEVDAYLQRALHQTGFGDFLLVAFSDTTPGRPAVTMQDAIGRSYRDVDYRKELEFGGRSYLLRLAPTPDYLAAHSGWQSWFVLTGGLLLTGLLGSLLLVVSGERAQIKAQVKDSTARLREREARLEAILDNAADAIITVDHGGRLLSGNTAAGALFGHAPEQLPGLALGTILDLPEGEVHAVLLRLARCEASERELAGIAPGGNRFPLSISVSEVPLAGEDMFVCVIHDLTEQRRAQEHIHRLAHHDTLTGLENRFSLTQHLEQLLAQARRSGESVALLFLDLDHFKKINDSMGHQAGDLLLVAVAQRLRELLRGVDVIARLGGDEFIVVMGGALTPEYVGSVAVRIVQSLSAPYDLDGKIAHSGSSVGIAMFPGDADSAETLMRHADTAMYAAKSEGRGNFQFFSPAMNAAT</sequence>
<feature type="transmembrane region" description="Helical" evidence="6">
    <location>
        <begin position="471"/>
        <end position="491"/>
    </location>
</feature>
<dbReference type="Proteomes" id="UP000284006">
    <property type="component" value="Unassembled WGS sequence"/>
</dbReference>
<dbReference type="Gene3D" id="3.30.450.350">
    <property type="entry name" value="CHASE domain"/>
    <property type="match status" value="1"/>
</dbReference>
<feature type="domain" description="GGDEF" evidence="9">
    <location>
        <begin position="665"/>
        <end position="798"/>
    </location>
</feature>
<reference evidence="10 11" key="1">
    <citation type="submission" date="2018-09" db="EMBL/GenBank/DDBJ databases">
        <authorList>
            <person name="Zhu H."/>
        </authorList>
    </citation>
    <scope>NUCLEOTIDE SEQUENCE [LARGE SCALE GENOMIC DNA]</scope>
    <source>
        <strain evidence="10 11">K1S02-61</strain>
    </source>
</reference>
<dbReference type="InterPro" id="IPR000160">
    <property type="entry name" value="GGDEF_dom"/>
</dbReference>
<evidence type="ECO:0000256" key="5">
    <source>
        <dbReference type="ARBA" id="ARBA00023136"/>
    </source>
</evidence>